<protein>
    <submittedName>
        <fullName evidence="2">Ovule protein</fullName>
    </submittedName>
</protein>
<name>A0A0R3WAP3_TAEAS</name>
<keyword evidence="1" id="KW-0812">Transmembrane</keyword>
<evidence type="ECO:0000256" key="1">
    <source>
        <dbReference type="SAM" id="Phobius"/>
    </source>
</evidence>
<sequence length="103" mass="12029">MPNQPKVIISLQINRRLLLPRSLSPFPLFYSLQCTLLKNALSSHFFHSSLPDQTRIRFAIFLFFHFEVVIYFMYKLVYFGLINYKVVASLACLPRFLSASCYG</sequence>
<reference evidence="2" key="1">
    <citation type="submission" date="2017-02" db="UniProtKB">
        <authorList>
            <consortium name="WormBaseParasite"/>
        </authorList>
    </citation>
    <scope>IDENTIFICATION</scope>
</reference>
<accession>A0A0R3WAP3</accession>
<evidence type="ECO:0000313" key="2">
    <source>
        <dbReference type="WBParaSite" id="TASK_0000763701-mRNA-1"/>
    </source>
</evidence>
<dbReference type="WBParaSite" id="TASK_0000763701-mRNA-1">
    <property type="protein sequence ID" value="TASK_0000763701-mRNA-1"/>
    <property type="gene ID" value="TASK_0000763701"/>
</dbReference>
<feature type="transmembrane region" description="Helical" evidence="1">
    <location>
        <begin position="56"/>
        <end position="74"/>
    </location>
</feature>
<keyword evidence="1" id="KW-1133">Transmembrane helix</keyword>
<dbReference type="AlphaFoldDB" id="A0A0R3WAP3"/>
<proteinExistence type="predicted"/>
<organism evidence="2">
    <name type="scientific">Taenia asiatica</name>
    <name type="common">Asian tapeworm</name>
    <dbReference type="NCBI Taxonomy" id="60517"/>
    <lineage>
        <taxon>Eukaryota</taxon>
        <taxon>Metazoa</taxon>
        <taxon>Spiralia</taxon>
        <taxon>Lophotrochozoa</taxon>
        <taxon>Platyhelminthes</taxon>
        <taxon>Cestoda</taxon>
        <taxon>Eucestoda</taxon>
        <taxon>Cyclophyllidea</taxon>
        <taxon>Taeniidae</taxon>
        <taxon>Taenia</taxon>
    </lineage>
</organism>
<keyword evidence="1" id="KW-0472">Membrane</keyword>